<keyword evidence="1" id="KW-1133">Transmembrane helix</keyword>
<comment type="caution">
    <text evidence="2">The sequence shown here is derived from an EMBL/GenBank/DDBJ whole genome shotgun (WGS) entry which is preliminary data.</text>
</comment>
<protein>
    <submittedName>
        <fullName evidence="2">Uncharacterized protein</fullName>
    </submittedName>
</protein>
<keyword evidence="1" id="KW-0812">Transmembrane</keyword>
<sequence>VAEVRNWKVEARGVQLSDQCRHHLSLLLQLLLSLALTLLELALSLLKLAFVLRILLIQLPLEDGNCLRLLASNSRYPNSACCLLSSNNLQPGYRPDSLHLSQAVTKCLGHDGIMVDH</sequence>
<name>A0A2P5E9M3_TREOI</name>
<dbReference type="InParanoid" id="A0A2P5E9M3"/>
<keyword evidence="1" id="KW-0472">Membrane</keyword>
<evidence type="ECO:0000256" key="1">
    <source>
        <dbReference type="SAM" id="Phobius"/>
    </source>
</evidence>
<dbReference type="EMBL" id="JXTC01000198">
    <property type="protein sequence ID" value="PON82243.1"/>
    <property type="molecule type" value="Genomic_DNA"/>
</dbReference>
<dbReference type="Proteomes" id="UP000237000">
    <property type="component" value="Unassembled WGS sequence"/>
</dbReference>
<dbReference type="AlphaFoldDB" id="A0A2P5E9M3"/>
<evidence type="ECO:0000313" key="3">
    <source>
        <dbReference type="Proteomes" id="UP000237000"/>
    </source>
</evidence>
<accession>A0A2P5E9M3</accession>
<feature type="transmembrane region" description="Helical" evidence="1">
    <location>
        <begin position="26"/>
        <end position="46"/>
    </location>
</feature>
<reference evidence="3" key="1">
    <citation type="submission" date="2016-06" db="EMBL/GenBank/DDBJ databases">
        <title>Parallel loss of symbiosis genes in relatives of nitrogen-fixing non-legume Parasponia.</title>
        <authorList>
            <person name="Van Velzen R."/>
            <person name="Holmer R."/>
            <person name="Bu F."/>
            <person name="Rutten L."/>
            <person name="Van Zeijl A."/>
            <person name="Liu W."/>
            <person name="Santuari L."/>
            <person name="Cao Q."/>
            <person name="Sharma T."/>
            <person name="Shen D."/>
            <person name="Roswanjaya Y."/>
            <person name="Wardhani T."/>
            <person name="Kalhor M.S."/>
            <person name="Jansen J."/>
            <person name="Van den Hoogen J."/>
            <person name="Gungor B."/>
            <person name="Hartog M."/>
            <person name="Hontelez J."/>
            <person name="Verver J."/>
            <person name="Yang W.-C."/>
            <person name="Schijlen E."/>
            <person name="Repin R."/>
            <person name="Schilthuizen M."/>
            <person name="Schranz E."/>
            <person name="Heidstra R."/>
            <person name="Miyata K."/>
            <person name="Fedorova E."/>
            <person name="Kohlen W."/>
            <person name="Bisseling T."/>
            <person name="Smit S."/>
            <person name="Geurts R."/>
        </authorList>
    </citation>
    <scope>NUCLEOTIDE SEQUENCE [LARGE SCALE GENOMIC DNA]</scope>
    <source>
        <strain evidence="3">cv. RG33-2</strain>
    </source>
</reference>
<gene>
    <name evidence="2" type="ORF">TorRG33x02_219450</name>
</gene>
<feature type="non-terminal residue" evidence="2">
    <location>
        <position position="1"/>
    </location>
</feature>
<keyword evidence="3" id="KW-1185">Reference proteome</keyword>
<evidence type="ECO:0000313" key="2">
    <source>
        <dbReference type="EMBL" id="PON82243.1"/>
    </source>
</evidence>
<organism evidence="2 3">
    <name type="scientific">Trema orientale</name>
    <name type="common">Charcoal tree</name>
    <name type="synonym">Celtis orientalis</name>
    <dbReference type="NCBI Taxonomy" id="63057"/>
    <lineage>
        <taxon>Eukaryota</taxon>
        <taxon>Viridiplantae</taxon>
        <taxon>Streptophyta</taxon>
        <taxon>Embryophyta</taxon>
        <taxon>Tracheophyta</taxon>
        <taxon>Spermatophyta</taxon>
        <taxon>Magnoliopsida</taxon>
        <taxon>eudicotyledons</taxon>
        <taxon>Gunneridae</taxon>
        <taxon>Pentapetalae</taxon>
        <taxon>rosids</taxon>
        <taxon>fabids</taxon>
        <taxon>Rosales</taxon>
        <taxon>Cannabaceae</taxon>
        <taxon>Trema</taxon>
    </lineage>
</organism>
<proteinExistence type="predicted"/>